<name>A0A143QN84_RHOFA</name>
<evidence type="ECO:0008006" key="3">
    <source>
        <dbReference type="Google" id="ProtNLM"/>
    </source>
</evidence>
<reference evidence="2" key="2">
    <citation type="submission" date="2016-04" db="EMBL/GenBank/DDBJ databases">
        <title>Complete Genome and Plasmid Sequences for Rhodococcus fascians D188 and Draft Sequences for Rhodococcus spp. Isolates PBTS 1 and PBTS 2.</title>
        <authorList>
            <person name="Stamer R."/>
            <person name="Vereecke D."/>
            <person name="Zhang Y."/>
            <person name="Schilkey F."/>
            <person name="Devitt N."/>
            <person name="Randall J."/>
        </authorList>
    </citation>
    <scope>NUCLEOTIDE SEQUENCE [LARGE SCALE GENOMIC DNA]</scope>
    <source>
        <strain evidence="2">PBTS2</strain>
    </source>
</reference>
<proteinExistence type="predicted"/>
<dbReference type="Proteomes" id="UP000076038">
    <property type="component" value="Chromosome"/>
</dbReference>
<accession>A0A143QN84</accession>
<protein>
    <recommendedName>
        <fullName evidence="3">Antibiotic biosynthesis monooxygenase</fullName>
    </recommendedName>
</protein>
<reference evidence="1 2" key="1">
    <citation type="journal article" date="2016" name="Genome Announc.">
        <title>Complete Genome and Plasmid Sequences for Rhodococcus fascians D188 and Draft Sequences for Rhodococcus Isolates PBTS 1 and PBTS 2.</title>
        <authorList>
            <person name="Stamler R.A."/>
            <person name="Vereecke D."/>
            <person name="Zhang Y."/>
            <person name="Schilkey F."/>
            <person name="Devitt N."/>
            <person name="Randall J.J."/>
        </authorList>
    </citation>
    <scope>NUCLEOTIDE SEQUENCE [LARGE SCALE GENOMIC DNA]</scope>
    <source>
        <strain evidence="1 2">PBTS2</strain>
    </source>
</reference>
<dbReference type="OrthoDB" id="9804891at2"/>
<gene>
    <name evidence="1" type="ORF">A3Q41_02975</name>
</gene>
<dbReference type="SUPFAM" id="SSF54909">
    <property type="entry name" value="Dimeric alpha+beta barrel"/>
    <property type="match status" value="1"/>
</dbReference>
<dbReference type="KEGG" id="rhs:A3Q41_02975"/>
<sequence>MALNNGTLIHLVAREGKQDEVAAILGEALGSVARDPQTATWYAYRITNTEFGIFGSSESKVPLGQDGHRVLTRLSDDLLAHAPSVQSFDVLASKV</sequence>
<keyword evidence="2" id="KW-1185">Reference proteome</keyword>
<organism evidence="1 2">
    <name type="scientific">Rhodococcoides fascians</name>
    <name type="common">Rhodococcus fascians</name>
    <dbReference type="NCBI Taxonomy" id="1828"/>
    <lineage>
        <taxon>Bacteria</taxon>
        <taxon>Bacillati</taxon>
        <taxon>Actinomycetota</taxon>
        <taxon>Actinomycetes</taxon>
        <taxon>Mycobacteriales</taxon>
        <taxon>Nocardiaceae</taxon>
        <taxon>Rhodococcoides</taxon>
    </lineage>
</organism>
<dbReference type="RefSeq" id="WP_032408129.1">
    <property type="nucleotide sequence ID" value="NZ_CP015220.1"/>
</dbReference>
<dbReference type="Gene3D" id="3.30.70.100">
    <property type="match status" value="1"/>
</dbReference>
<dbReference type="EMBL" id="CP015220">
    <property type="protein sequence ID" value="AMY24266.1"/>
    <property type="molecule type" value="Genomic_DNA"/>
</dbReference>
<evidence type="ECO:0000313" key="1">
    <source>
        <dbReference type="EMBL" id="AMY24266.1"/>
    </source>
</evidence>
<evidence type="ECO:0000313" key="2">
    <source>
        <dbReference type="Proteomes" id="UP000076038"/>
    </source>
</evidence>
<dbReference type="InterPro" id="IPR011008">
    <property type="entry name" value="Dimeric_a/b-barrel"/>
</dbReference>
<dbReference type="PATRIC" id="fig|1653479.3.peg.3011"/>
<dbReference type="AlphaFoldDB" id="A0A143QN84"/>